<evidence type="ECO:0000259" key="3">
    <source>
        <dbReference type="Pfam" id="PF12090"/>
    </source>
</evidence>
<name>A0A8T0NRG2_PANVG</name>
<feature type="region of interest" description="Disordered" evidence="2">
    <location>
        <begin position="441"/>
        <end position="517"/>
    </location>
</feature>
<protein>
    <submittedName>
        <fullName evidence="5">Uncharacterized protein</fullName>
    </submittedName>
</protein>
<dbReference type="Pfam" id="PF20474">
    <property type="entry name" value="PHL"/>
    <property type="match status" value="1"/>
</dbReference>
<accession>A0A8T0NRG2</accession>
<feature type="compositionally biased region" description="Polar residues" evidence="2">
    <location>
        <begin position="448"/>
        <end position="465"/>
    </location>
</feature>
<feature type="compositionally biased region" description="Low complexity" evidence="2">
    <location>
        <begin position="497"/>
        <end position="508"/>
    </location>
</feature>
<feature type="region of interest" description="Disordered" evidence="2">
    <location>
        <begin position="901"/>
        <end position="940"/>
    </location>
</feature>
<keyword evidence="6" id="KW-1185">Reference proteome</keyword>
<organism evidence="5 6">
    <name type="scientific">Panicum virgatum</name>
    <name type="common">Blackwell switchgrass</name>
    <dbReference type="NCBI Taxonomy" id="38727"/>
    <lineage>
        <taxon>Eukaryota</taxon>
        <taxon>Viridiplantae</taxon>
        <taxon>Streptophyta</taxon>
        <taxon>Embryophyta</taxon>
        <taxon>Tracheophyta</taxon>
        <taxon>Spermatophyta</taxon>
        <taxon>Magnoliopsida</taxon>
        <taxon>Liliopsida</taxon>
        <taxon>Poales</taxon>
        <taxon>Poaceae</taxon>
        <taxon>PACMAD clade</taxon>
        <taxon>Panicoideae</taxon>
        <taxon>Panicodae</taxon>
        <taxon>Paniceae</taxon>
        <taxon>Panicinae</taxon>
        <taxon>Panicum</taxon>
        <taxon>Panicum sect. Hiantes</taxon>
    </lineage>
</organism>
<dbReference type="GO" id="GO:0006357">
    <property type="term" value="P:regulation of transcription by RNA polymerase II"/>
    <property type="evidence" value="ECO:0007669"/>
    <property type="project" value="TreeGrafter"/>
</dbReference>
<evidence type="ECO:0000259" key="4">
    <source>
        <dbReference type="Pfam" id="PF20474"/>
    </source>
</evidence>
<dbReference type="OrthoDB" id="1932706at2759"/>
<feature type="compositionally biased region" description="Low complexity" evidence="2">
    <location>
        <begin position="635"/>
        <end position="647"/>
    </location>
</feature>
<proteinExistence type="predicted"/>
<feature type="coiled-coil region" evidence="1">
    <location>
        <begin position="1182"/>
        <end position="1219"/>
    </location>
</feature>
<keyword evidence="1" id="KW-0175">Coiled coil</keyword>
<feature type="compositionally biased region" description="Polar residues" evidence="2">
    <location>
        <begin position="1256"/>
        <end position="1273"/>
    </location>
</feature>
<feature type="compositionally biased region" description="Low complexity" evidence="2">
    <location>
        <begin position="1227"/>
        <end position="1250"/>
    </location>
</feature>
<feature type="region of interest" description="Disordered" evidence="2">
    <location>
        <begin position="956"/>
        <end position="980"/>
    </location>
</feature>
<evidence type="ECO:0000256" key="2">
    <source>
        <dbReference type="SAM" id="MobiDB-lite"/>
    </source>
</evidence>
<dbReference type="InterPro" id="IPR046467">
    <property type="entry name" value="PHL_dom"/>
</dbReference>
<feature type="compositionally biased region" description="Low complexity" evidence="2">
    <location>
        <begin position="17"/>
        <end position="39"/>
    </location>
</feature>
<gene>
    <name evidence="5" type="ORF">PVAP13_9KG268800</name>
</gene>
<dbReference type="InterPro" id="IPR046468">
    <property type="entry name" value="Spt20-like_SEP"/>
</dbReference>
<feature type="domain" description="PHL" evidence="4">
    <location>
        <begin position="683"/>
        <end position="826"/>
    </location>
</feature>
<dbReference type="GO" id="GO:0000124">
    <property type="term" value="C:SAGA complex"/>
    <property type="evidence" value="ECO:0007669"/>
    <property type="project" value="InterPro"/>
</dbReference>
<feature type="region of interest" description="Disordered" evidence="2">
    <location>
        <begin position="1133"/>
        <end position="1161"/>
    </location>
</feature>
<feature type="compositionally biased region" description="Low complexity" evidence="2">
    <location>
        <begin position="908"/>
        <end position="938"/>
    </location>
</feature>
<comment type="caution">
    <text evidence="5">The sequence shown here is derived from an EMBL/GenBank/DDBJ whole genome shotgun (WGS) entry which is preliminary data.</text>
</comment>
<feature type="region of interest" description="Disordered" evidence="2">
    <location>
        <begin position="603"/>
        <end position="661"/>
    </location>
</feature>
<dbReference type="Pfam" id="PF12090">
    <property type="entry name" value="Spt20_SEP"/>
    <property type="match status" value="1"/>
</dbReference>
<feature type="compositionally biased region" description="Polar residues" evidence="2">
    <location>
        <begin position="969"/>
        <end position="980"/>
    </location>
</feature>
<evidence type="ECO:0000256" key="1">
    <source>
        <dbReference type="SAM" id="Coils"/>
    </source>
</evidence>
<feature type="compositionally biased region" description="Low complexity" evidence="2">
    <location>
        <begin position="1134"/>
        <end position="1161"/>
    </location>
</feature>
<dbReference type="PANTHER" id="PTHR13526">
    <property type="entry name" value="TRANSCRIPTION FACTOR SPT20 HOMOLOG"/>
    <property type="match status" value="1"/>
</dbReference>
<dbReference type="Proteomes" id="UP000823388">
    <property type="component" value="Chromosome 9K"/>
</dbReference>
<dbReference type="GO" id="GO:0003712">
    <property type="term" value="F:transcription coregulator activity"/>
    <property type="evidence" value="ECO:0007669"/>
    <property type="project" value="InterPro"/>
</dbReference>
<reference evidence="5" key="1">
    <citation type="submission" date="2020-05" db="EMBL/GenBank/DDBJ databases">
        <title>WGS assembly of Panicum virgatum.</title>
        <authorList>
            <person name="Lovell J.T."/>
            <person name="Jenkins J."/>
            <person name="Shu S."/>
            <person name="Juenger T.E."/>
            <person name="Schmutz J."/>
        </authorList>
    </citation>
    <scope>NUCLEOTIDE SEQUENCE</scope>
    <source>
        <strain evidence="5">AP13</strain>
    </source>
</reference>
<feature type="compositionally biased region" description="Polar residues" evidence="2">
    <location>
        <begin position="1289"/>
        <end position="1306"/>
    </location>
</feature>
<dbReference type="EMBL" id="CM029053">
    <property type="protein sequence ID" value="KAG2549334.1"/>
    <property type="molecule type" value="Genomic_DNA"/>
</dbReference>
<evidence type="ECO:0000313" key="6">
    <source>
        <dbReference type="Proteomes" id="UP000823388"/>
    </source>
</evidence>
<feature type="compositionally biased region" description="Basic and acidic residues" evidence="2">
    <location>
        <begin position="473"/>
        <end position="483"/>
    </location>
</feature>
<evidence type="ECO:0000313" key="5">
    <source>
        <dbReference type="EMBL" id="KAG2549334.1"/>
    </source>
</evidence>
<feature type="compositionally biased region" description="Low complexity" evidence="2">
    <location>
        <begin position="557"/>
        <end position="570"/>
    </location>
</feature>
<dbReference type="InterPro" id="IPR021950">
    <property type="entry name" value="Spt20"/>
</dbReference>
<feature type="region of interest" description="Disordered" evidence="2">
    <location>
        <begin position="541"/>
        <end position="573"/>
    </location>
</feature>
<feature type="region of interest" description="Disordered" evidence="2">
    <location>
        <begin position="1219"/>
        <end position="1315"/>
    </location>
</feature>
<feature type="region of interest" description="Disordered" evidence="2">
    <location>
        <begin position="16"/>
        <end position="45"/>
    </location>
</feature>
<feature type="domain" description="Spt20-like SEP" evidence="3">
    <location>
        <begin position="78"/>
        <end position="230"/>
    </location>
</feature>
<dbReference type="PANTHER" id="PTHR13526:SF8">
    <property type="entry name" value="TRANSCRIPTION FACTOR SPT20 HOMOLOG"/>
    <property type="match status" value="1"/>
</dbReference>
<sequence length="1315" mass="142574">MGISFKLSKVGVRGHPAARSASAAPAQAQAEKPAAVEAEGSVSDSRREVGHSYGFVERAKDVNGIKISPVCSREILPEHEVSFTFSLYDRGYLISKSASMDPSQTSIQDGKTLHPYDRASEKLFLAIEAGRLPGDILDEIPSKYYNGSVVCEIRDYRKHVSNQVPASSAQLGLPIVNKVRLRMTFENVVKDITLLSDDSWSYRDFVEAEARIVRALQPELCLDPTPKLDRLCQDPIPYKLNLGIGKKRRLRQNPEVVVTSSNMSHGKKVCIDRLPDNTKADEMGITGGNAAHQVVDNITVQNISGGSQQLRPNNCSQDAARMLMSQSGIQQTVSYSAVGSDRVAGSPANFSGINSSISSPQSMMGYNDSATASGLLSVKREMQDAPLQDPKRIKPSGGIDDAQQQHIRPQTLGGQEMQWKNPQLHPQLDFKGMQYASSLSGQRYPPSVMNNMQDSGSSFYFNQQGLRPGAKQEQMDGTDRSKDALQSMAPENSVLDQQQPQAQHLSQQSTPRNNLPNMAQWQNTRFAAEKDLKKEEIIQRRKLAPSSRAPSGPMVQSPVSSKSGEISSSSMGGQFGPAVTSAVIGAQKDKFAANSNAAVGYPSVASSPSDSMHRIQQHAVAPSKRKTNSVPKTQPPVSAVGSPASVSNMHAPLNASSPSIGTTPMGDQAILDKFAKIDSLSHRYQLHSKKNKVDKIPQRKPMINASQDVARCLSNCFHTEDYIDTIRPLCNSMISGTINTCKTRVINFVSSNRMYQGHPRPFQVVFKEMPDETVRMQYGDLEDFDGPNSYDCVFILPTKYCADLLAEQLIPLMLQDGHSKADDKVARGTPPANLNTLSGILPDNLASDVKQEGGVSQQLNAAAHANVAPGAPMQQLPVNRMLSSANSNQVLAMQQGYMQGATMPPRSQQLDQNLVQQSQQQQTQQQPLQQNAQAQMQQPSSLPLNQMQRPQLLPTSPLSQMLAPGSNLPMGNQMGNNKSTPTSLQLQMLQQQAQQQQPMSRKVMMGLGSAMNMGNMVNNVVGIGGLGNVMGMGNVRPISSPMGSMSGLGNSSNQMNMGMASNLSAAGLRSAMNPAALAKMRMGLAQQRAAGMYPQTGMVGMPGSSSPILPSSAGLSMMGHPLNRSNLSPLQRAMMSSMGPPKMPGGNFQLNPQQQMQLQQQLQQQQQQQQLQQNPQQQLQQNPQQQQQLQQIQQQQQQLQQLQHQQQQLQQQQQQQMGSPLQQAQVGSPAGSQQSMMMQQQQISPQQMGQHAAMSPQLSSGTLQQMSNNTANPVATPGPPPSPQLSSQTHGSVNSIANSPMEQLQGANKGGPGSM</sequence>